<sequence length="225" mass="25392">MEIHMDRKSKQLWLSQHGYVEKVLDKFNTSNVKPVSTPFAKHFKLSINQCSKIDVEVKYMSKVLYASAVGCLMYAMVYTKSNLTHAVSQVCKFMSTTRYVFTFGGGPTCWKSIIQSLVAMSTIEAKYMVVAETSKEVVWLARLVKELGIEQGGIWLHYDSQSAIDLANNQVFHARTKHIDVRFHEIRELMTSGQVDTPFNPPTCDGSGQAKIFRTKQNVGPNELG</sequence>
<evidence type="ECO:0000313" key="1">
    <source>
        <dbReference type="EMBL" id="RZB65755.1"/>
    </source>
</evidence>
<dbReference type="CDD" id="cd09272">
    <property type="entry name" value="RNase_HI_RT_Ty1"/>
    <property type="match status" value="1"/>
</dbReference>
<name>A0A445GWR4_GLYSO</name>
<proteinExistence type="predicted"/>
<gene>
    <name evidence="1" type="ORF">D0Y65_041709</name>
</gene>
<protein>
    <submittedName>
        <fullName evidence="1">Retrovirus-related Pol polyprotein from transposon TNT 1-94</fullName>
    </submittedName>
</protein>
<comment type="caution">
    <text evidence="1">The sequence shown here is derived from an EMBL/GenBank/DDBJ whole genome shotgun (WGS) entry which is preliminary data.</text>
</comment>
<evidence type="ECO:0000313" key="2">
    <source>
        <dbReference type="Proteomes" id="UP000289340"/>
    </source>
</evidence>
<dbReference type="Proteomes" id="UP000289340">
    <property type="component" value="Chromosome 15"/>
</dbReference>
<dbReference type="PANTHER" id="PTHR11439:SF467">
    <property type="entry name" value="INTEGRASE CATALYTIC DOMAIN-CONTAINING PROTEIN"/>
    <property type="match status" value="1"/>
</dbReference>
<dbReference type="PANTHER" id="PTHR11439">
    <property type="entry name" value="GAG-POL-RELATED RETROTRANSPOSON"/>
    <property type="match status" value="1"/>
</dbReference>
<accession>A0A445GWR4</accession>
<reference evidence="1 2" key="1">
    <citation type="submission" date="2018-09" db="EMBL/GenBank/DDBJ databases">
        <title>A high-quality reference genome of wild soybean provides a powerful tool to mine soybean genomes.</title>
        <authorList>
            <person name="Xie M."/>
            <person name="Chung C.Y.L."/>
            <person name="Li M.-W."/>
            <person name="Wong F.-L."/>
            <person name="Chan T.-F."/>
            <person name="Lam H.-M."/>
        </authorList>
    </citation>
    <scope>NUCLEOTIDE SEQUENCE [LARGE SCALE GENOMIC DNA]</scope>
    <source>
        <strain evidence="2">cv. W05</strain>
        <tissue evidence="1">Hypocotyl of etiolated seedlings</tissue>
    </source>
</reference>
<organism evidence="1 2">
    <name type="scientific">Glycine soja</name>
    <name type="common">Wild soybean</name>
    <dbReference type="NCBI Taxonomy" id="3848"/>
    <lineage>
        <taxon>Eukaryota</taxon>
        <taxon>Viridiplantae</taxon>
        <taxon>Streptophyta</taxon>
        <taxon>Embryophyta</taxon>
        <taxon>Tracheophyta</taxon>
        <taxon>Spermatophyta</taxon>
        <taxon>Magnoliopsida</taxon>
        <taxon>eudicotyledons</taxon>
        <taxon>Gunneridae</taxon>
        <taxon>Pentapetalae</taxon>
        <taxon>rosids</taxon>
        <taxon>fabids</taxon>
        <taxon>Fabales</taxon>
        <taxon>Fabaceae</taxon>
        <taxon>Papilionoideae</taxon>
        <taxon>50 kb inversion clade</taxon>
        <taxon>NPAAA clade</taxon>
        <taxon>indigoferoid/millettioid clade</taxon>
        <taxon>Phaseoleae</taxon>
        <taxon>Glycine</taxon>
        <taxon>Glycine subgen. Soja</taxon>
    </lineage>
</organism>
<dbReference type="AlphaFoldDB" id="A0A445GWR4"/>
<dbReference type="EMBL" id="QZWG01000015">
    <property type="protein sequence ID" value="RZB65755.1"/>
    <property type="molecule type" value="Genomic_DNA"/>
</dbReference>
<keyword evidence="2" id="KW-1185">Reference proteome</keyword>